<evidence type="ECO:0000313" key="1">
    <source>
        <dbReference type="EMBL" id="WDE12603.1"/>
    </source>
</evidence>
<organism evidence="1 2">
    <name type="scientific">Thalassomonas haliotis</name>
    <dbReference type="NCBI Taxonomy" id="485448"/>
    <lineage>
        <taxon>Bacteria</taxon>
        <taxon>Pseudomonadati</taxon>
        <taxon>Pseudomonadota</taxon>
        <taxon>Gammaproteobacteria</taxon>
        <taxon>Alteromonadales</taxon>
        <taxon>Colwelliaceae</taxon>
        <taxon>Thalassomonas</taxon>
    </lineage>
</organism>
<protein>
    <recommendedName>
        <fullName evidence="3">Solute-binding protein family 3/N-terminal domain-containing protein</fullName>
    </recommendedName>
</protein>
<keyword evidence="2" id="KW-1185">Reference proteome</keyword>
<name>A0ABY7VGK0_9GAMM</name>
<dbReference type="Proteomes" id="UP001215231">
    <property type="component" value="Chromosome"/>
</dbReference>
<proteinExistence type="predicted"/>
<dbReference type="SUPFAM" id="SSF53850">
    <property type="entry name" value="Periplasmic binding protein-like II"/>
    <property type="match status" value="1"/>
</dbReference>
<sequence>MSARIHFSAFIVCFCLTLCLILLPTCVDSFTYQQGAESASNKTAGGKRLPEKIKNKEERTFYLAAPEEVSFFAETIRVVTQAYNNIGYQVEIVKMPAKRAIHEAVYGDWVDGEVGRTALAGELMTNYTPIDVPLGTLEIYAYFLKDRLKATLNASDWLSLSGYRVASIRGFIILTQLLKKHQLDFQLVTHPAQAFEMLLRQRVDLVILAAPIAEQMLKRKQFQQVTSSMKPIEKINIYHYLHNKHQAIVPALTLSLSQLLPEENLLGSKQE</sequence>
<reference evidence="1 2" key="1">
    <citation type="journal article" date="2022" name="Mar. Drugs">
        <title>Bioassay-Guided Fractionation Leads to the Detection of Cholic Acid Generated by the Rare Thalassomonas sp.</title>
        <authorList>
            <person name="Pheiffer F."/>
            <person name="Schneider Y.K."/>
            <person name="Hansen E.H."/>
            <person name="Andersen J.H."/>
            <person name="Isaksson J."/>
            <person name="Busche T."/>
            <person name="R C."/>
            <person name="Kalinowski J."/>
            <person name="Zyl L.V."/>
            <person name="Trindade M."/>
        </authorList>
    </citation>
    <scope>NUCLEOTIDE SEQUENCE [LARGE SCALE GENOMIC DNA]</scope>
    <source>
        <strain evidence="1 2">A5K-61T</strain>
    </source>
</reference>
<evidence type="ECO:0000313" key="2">
    <source>
        <dbReference type="Proteomes" id="UP001215231"/>
    </source>
</evidence>
<accession>A0ABY7VGK0</accession>
<dbReference type="RefSeq" id="WP_274052880.1">
    <property type="nucleotide sequence ID" value="NZ_CP059693.1"/>
</dbReference>
<evidence type="ECO:0008006" key="3">
    <source>
        <dbReference type="Google" id="ProtNLM"/>
    </source>
</evidence>
<dbReference type="EMBL" id="CP059693">
    <property type="protein sequence ID" value="WDE12603.1"/>
    <property type="molecule type" value="Genomic_DNA"/>
</dbReference>
<dbReference type="Gene3D" id="3.40.190.10">
    <property type="entry name" value="Periplasmic binding protein-like II"/>
    <property type="match status" value="1"/>
</dbReference>
<gene>
    <name evidence="1" type="ORF">H3N35_03745</name>
</gene>